<dbReference type="AlphaFoldDB" id="A0A1M5IWM4"/>
<keyword evidence="2" id="KW-1185">Reference proteome</keyword>
<evidence type="ECO:0000313" key="2">
    <source>
        <dbReference type="Proteomes" id="UP000184516"/>
    </source>
</evidence>
<evidence type="ECO:0000313" key="1">
    <source>
        <dbReference type="EMBL" id="SHG32722.1"/>
    </source>
</evidence>
<proteinExistence type="predicted"/>
<dbReference type="Proteomes" id="UP000184516">
    <property type="component" value="Unassembled WGS sequence"/>
</dbReference>
<dbReference type="STRING" id="468056.SAMN05443549_103270"/>
<accession>A0A1M5IWM4</accession>
<dbReference type="EMBL" id="FQWB01000003">
    <property type="protein sequence ID" value="SHG32722.1"/>
    <property type="molecule type" value="Genomic_DNA"/>
</dbReference>
<name>A0A1M5IWM4_9FLAO</name>
<organism evidence="1 2">
    <name type="scientific">Flavobacterium fluvii</name>
    <dbReference type="NCBI Taxonomy" id="468056"/>
    <lineage>
        <taxon>Bacteria</taxon>
        <taxon>Pseudomonadati</taxon>
        <taxon>Bacteroidota</taxon>
        <taxon>Flavobacteriia</taxon>
        <taxon>Flavobacteriales</taxon>
        <taxon>Flavobacteriaceae</taxon>
        <taxon>Flavobacterium</taxon>
    </lineage>
</organism>
<sequence length="45" mass="5111">MSIFKIAKIGKGIKKKIIKPLARNKSLCIFALGFRITEFKTTKDN</sequence>
<protein>
    <submittedName>
        <fullName evidence="1">Uncharacterized protein</fullName>
    </submittedName>
</protein>
<reference evidence="2" key="1">
    <citation type="submission" date="2016-11" db="EMBL/GenBank/DDBJ databases">
        <authorList>
            <person name="Varghese N."/>
            <person name="Submissions S."/>
        </authorList>
    </citation>
    <scope>NUCLEOTIDE SEQUENCE [LARGE SCALE GENOMIC DNA]</scope>
    <source>
        <strain evidence="2">DSM 19978</strain>
    </source>
</reference>
<gene>
    <name evidence="1" type="ORF">SAMN05443549_103270</name>
</gene>